<dbReference type="SUPFAM" id="SSF81383">
    <property type="entry name" value="F-box domain"/>
    <property type="match status" value="1"/>
</dbReference>
<dbReference type="InterPro" id="IPR001810">
    <property type="entry name" value="F-box_dom"/>
</dbReference>
<gene>
    <name evidence="2" type="ORF">EXIGLDRAFT_693713</name>
</gene>
<dbReference type="EMBL" id="KV426028">
    <property type="protein sequence ID" value="KZV91405.1"/>
    <property type="molecule type" value="Genomic_DNA"/>
</dbReference>
<dbReference type="AlphaFoldDB" id="A0A165H3K5"/>
<evidence type="ECO:0000313" key="3">
    <source>
        <dbReference type="Proteomes" id="UP000077266"/>
    </source>
</evidence>
<protein>
    <recommendedName>
        <fullName evidence="1">F-box domain-containing protein</fullName>
    </recommendedName>
</protein>
<dbReference type="Pfam" id="PF12937">
    <property type="entry name" value="F-box-like"/>
    <property type="match status" value="1"/>
</dbReference>
<evidence type="ECO:0000259" key="1">
    <source>
        <dbReference type="PROSITE" id="PS50181"/>
    </source>
</evidence>
<proteinExistence type="predicted"/>
<organism evidence="2 3">
    <name type="scientific">Exidia glandulosa HHB12029</name>
    <dbReference type="NCBI Taxonomy" id="1314781"/>
    <lineage>
        <taxon>Eukaryota</taxon>
        <taxon>Fungi</taxon>
        <taxon>Dikarya</taxon>
        <taxon>Basidiomycota</taxon>
        <taxon>Agaricomycotina</taxon>
        <taxon>Agaricomycetes</taxon>
        <taxon>Auriculariales</taxon>
        <taxon>Exidiaceae</taxon>
        <taxon>Exidia</taxon>
    </lineage>
</organism>
<dbReference type="Gene3D" id="1.20.1280.50">
    <property type="match status" value="1"/>
</dbReference>
<dbReference type="InterPro" id="IPR036047">
    <property type="entry name" value="F-box-like_dom_sf"/>
</dbReference>
<dbReference type="InParanoid" id="A0A165H3K5"/>
<sequence length="438" mass="49095">MSQCLPVEILLVIYDLLDLSDLLCTSRTCKRWRGQAMRHPTFCRDVRLAALSPAALDFFHARLEASSCILNVHLDLPKLTGTHHERFRSVVCTAVRHNLHRISNLEVEVPTAVDMDIFSALHQPAPILRTLHLRFDRKETHPVVSSALSSSIFASDAPQLREIFLLNVELPPQFPASFRRLESSMFSSFSTRRFPLEFVAFCPNLHDFVVYGKDMQLTPGSTPHNHDQNRNRLQRVLIVLKTGYHDALDAIGAAHIQDVGVGMGMTDHQFLDVLRHDGPLEMFIAIRNAGLLVEYRNVKSGLYRRFVAPRNMKPDAPLVAHYVKNTTLSSRVETFYTSTGLLSALNALHRLPECTLFGIGIDPDHGMYAQDMPVSVPKLRKLEIWGDEGHVDAGAVAAFIERCLTDIPIPLTVAFQSSLTVTGTLDGDRFILADPFTE</sequence>
<dbReference type="Proteomes" id="UP000077266">
    <property type="component" value="Unassembled WGS sequence"/>
</dbReference>
<feature type="domain" description="F-box" evidence="1">
    <location>
        <begin position="1"/>
        <end position="46"/>
    </location>
</feature>
<evidence type="ECO:0000313" key="2">
    <source>
        <dbReference type="EMBL" id="KZV91405.1"/>
    </source>
</evidence>
<accession>A0A165H3K5</accession>
<reference evidence="2 3" key="1">
    <citation type="journal article" date="2016" name="Mol. Biol. Evol.">
        <title>Comparative Genomics of Early-Diverging Mushroom-Forming Fungi Provides Insights into the Origins of Lignocellulose Decay Capabilities.</title>
        <authorList>
            <person name="Nagy L.G."/>
            <person name="Riley R."/>
            <person name="Tritt A."/>
            <person name="Adam C."/>
            <person name="Daum C."/>
            <person name="Floudas D."/>
            <person name="Sun H."/>
            <person name="Yadav J.S."/>
            <person name="Pangilinan J."/>
            <person name="Larsson K.H."/>
            <person name="Matsuura K."/>
            <person name="Barry K."/>
            <person name="Labutti K."/>
            <person name="Kuo R."/>
            <person name="Ohm R.A."/>
            <person name="Bhattacharya S.S."/>
            <person name="Shirouzu T."/>
            <person name="Yoshinaga Y."/>
            <person name="Martin F.M."/>
            <person name="Grigoriev I.V."/>
            <person name="Hibbett D.S."/>
        </authorList>
    </citation>
    <scope>NUCLEOTIDE SEQUENCE [LARGE SCALE GENOMIC DNA]</scope>
    <source>
        <strain evidence="2 3">HHB12029</strain>
    </source>
</reference>
<name>A0A165H3K5_EXIGL</name>
<dbReference type="PROSITE" id="PS50181">
    <property type="entry name" value="FBOX"/>
    <property type="match status" value="1"/>
</dbReference>
<keyword evidence="3" id="KW-1185">Reference proteome</keyword>